<sequence length="441" mass="46513">MKKFLLSFSLVFVGLTLNAQSWTSQATGFDNISRGLSEIHIVNPTTVWALAYDGVSASNVIQEFTKTTDGGITWTPGTINVGDPTLTINNIAPISATTAWVSALTPTIGNNGVIYKTTNGGATWQQQNIGTFNAATSFINGVHFFDANNGVSFGDAVAGEFEIYTTADGGETWDPVPGANIPNPLGSGATIEYGYNGGNVTIGNTIWLVTNKGRILKSSDMGLTWTASQAPVTDFAGTAQSARLTMSSLTNGCLLKTAGTTYTFYTTTDGGATWSAGTPFTGAYRVLSYVPGTTTLVATSAGNPSGSAYSTNNGTTWTTIDSGAQRGIVSFFDGSTGWCAGFNEDPFTGGIFKFTGTLSNDNFNTTKFKVYPNPATSLVNLQTEGLDSYTLKVTDLSGKVMVTREFNGVENTIDISSYASGVYFFEINSGNKSETIKIIKN</sequence>
<dbReference type="InterPro" id="IPR026444">
    <property type="entry name" value="Secre_tail"/>
</dbReference>
<organism evidence="4 5">
    <name type="scientific">Flavobacterium buctense</name>
    <dbReference type="NCBI Taxonomy" id="1648146"/>
    <lineage>
        <taxon>Bacteria</taxon>
        <taxon>Pseudomonadati</taxon>
        <taxon>Bacteroidota</taxon>
        <taxon>Flavobacteriia</taxon>
        <taxon>Flavobacteriales</taxon>
        <taxon>Flavobacteriaceae</taxon>
        <taxon>Flavobacterium</taxon>
    </lineage>
</organism>
<evidence type="ECO:0000313" key="4">
    <source>
        <dbReference type="EMBL" id="MEK8179035.1"/>
    </source>
</evidence>
<protein>
    <submittedName>
        <fullName evidence="4">T9SS type A sorting domain-containing protein</fullName>
    </submittedName>
</protein>
<dbReference type="CDD" id="cd15482">
    <property type="entry name" value="Sialidase_non-viral"/>
    <property type="match status" value="1"/>
</dbReference>
<feature type="signal peptide" evidence="2">
    <location>
        <begin position="1"/>
        <end position="19"/>
    </location>
</feature>
<gene>
    <name evidence="4" type="ORF">WMW71_01670</name>
</gene>
<dbReference type="PANTHER" id="PTHR47199:SF2">
    <property type="entry name" value="PHOTOSYSTEM II STABILITY_ASSEMBLY FACTOR HCF136, CHLOROPLASTIC"/>
    <property type="match status" value="1"/>
</dbReference>
<dbReference type="RefSeq" id="WP_187659177.1">
    <property type="nucleotide sequence ID" value="NZ_JACTAB010000001.1"/>
</dbReference>
<dbReference type="EMBL" id="JBBPCB010000001">
    <property type="protein sequence ID" value="MEK8179035.1"/>
    <property type="molecule type" value="Genomic_DNA"/>
</dbReference>
<dbReference type="PANTHER" id="PTHR47199">
    <property type="entry name" value="PHOTOSYSTEM II STABILITY/ASSEMBLY FACTOR HCF136, CHLOROPLASTIC"/>
    <property type="match status" value="1"/>
</dbReference>
<dbReference type="InterPro" id="IPR015943">
    <property type="entry name" value="WD40/YVTN_repeat-like_dom_sf"/>
</dbReference>
<reference evidence="4 5" key="1">
    <citation type="submission" date="2024-04" db="EMBL/GenBank/DDBJ databases">
        <title>draft genome sequnece of Flavobacterium buctense JCM 30750.</title>
        <authorList>
            <person name="Kim D.-U."/>
        </authorList>
    </citation>
    <scope>NUCLEOTIDE SEQUENCE [LARGE SCALE GENOMIC DNA]</scope>
    <source>
        <strain evidence="4 5">JCM 30750</strain>
    </source>
</reference>
<feature type="chain" id="PRO_5045255513" evidence="2">
    <location>
        <begin position="20"/>
        <end position="441"/>
    </location>
</feature>
<evidence type="ECO:0000313" key="5">
    <source>
        <dbReference type="Proteomes" id="UP001491349"/>
    </source>
</evidence>
<proteinExistence type="predicted"/>
<keyword evidence="1 2" id="KW-0732">Signal</keyword>
<name>A0ABU9DXC2_9FLAO</name>
<evidence type="ECO:0000256" key="1">
    <source>
        <dbReference type="ARBA" id="ARBA00022729"/>
    </source>
</evidence>
<evidence type="ECO:0000256" key="2">
    <source>
        <dbReference type="SAM" id="SignalP"/>
    </source>
</evidence>
<keyword evidence="5" id="KW-1185">Reference proteome</keyword>
<dbReference type="Gene3D" id="2.130.10.10">
    <property type="entry name" value="YVTN repeat-like/Quinoprotein amine dehydrogenase"/>
    <property type="match status" value="2"/>
</dbReference>
<dbReference type="Proteomes" id="UP001491349">
    <property type="component" value="Unassembled WGS sequence"/>
</dbReference>
<accession>A0ABU9DXC2</accession>
<dbReference type="NCBIfam" id="TIGR04183">
    <property type="entry name" value="Por_Secre_tail"/>
    <property type="match status" value="1"/>
</dbReference>
<dbReference type="Pfam" id="PF18962">
    <property type="entry name" value="Por_Secre_tail"/>
    <property type="match status" value="1"/>
</dbReference>
<dbReference type="SUPFAM" id="SSF110296">
    <property type="entry name" value="Oligoxyloglucan reducing end-specific cellobiohydrolase"/>
    <property type="match status" value="1"/>
</dbReference>
<feature type="domain" description="Secretion system C-terminal sorting" evidence="3">
    <location>
        <begin position="370"/>
        <end position="439"/>
    </location>
</feature>
<evidence type="ECO:0000259" key="3">
    <source>
        <dbReference type="Pfam" id="PF18962"/>
    </source>
</evidence>
<comment type="caution">
    <text evidence="4">The sequence shown here is derived from an EMBL/GenBank/DDBJ whole genome shotgun (WGS) entry which is preliminary data.</text>
</comment>